<keyword evidence="2" id="KW-1185">Reference proteome</keyword>
<reference evidence="1 2" key="1">
    <citation type="submission" date="2019-03" db="EMBL/GenBank/DDBJ databases">
        <title>Cohnella endophytica sp. nov., a novel endophytic bacterium isolated from bark of Sonneratia apetala.</title>
        <authorList>
            <person name="Tuo L."/>
        </authorList>
    </citation>
    <scope>NUCLEOTIDE SEQUENCE [LARGE SCALE GENOMIC DNA]</scope>
    <source>
        <strain evidence="1 2">CCTCC AB 208254</strain>
    </source>
</reference>
<gene>
    <name evidence="1" type="ORF">E2980_00830</name>
</gene>
<evidence type="ECO:0000313" key="2">
    <source>
        <dbReference type="Proteomes" id="UP000297900"/>
    </source>
</evidence>
<accession>A0A4Y8M6N0</accession>
<dbReference type="AlphaFoldDB" id="A0A4Y8M6N0"/>
<dbReference type="EMBL" id="SOMN01000001">
    <property type="protein sequence ID" value="TFE31656.1"/>
    <property type="molecule type" value="Genomic_DNA"/>
</dbReference>
<dbReference type="Proteomes" id="UP000297900">
    <property type="component" value="Unassembled WGS sequence"/>
</dbReference>
<proteinExistence type="predicted"/>
<organism evidence="1 2">
    <name type="scientific">Cohnella luojiensis</name>
    <dbReference type="NCBI Taxonomy" id="652876"/>
    <lineage>
        <taxon>Bacteria</taxon>
        <taxon>Bacillati</taxon>
        <taxon>Bacillota</taxon>
        <taxon>Bacilli</taxon>
        <taxon>Bacillales</taxon>
        <taxon>Paenibacillaceae</taxon>
        <taxon>Cohnella</taxon>
    </lineage>
</organism>
<name>A0A4Y8M6N0_9BACL</name>
<evidence type="ECO:0000313" key="1">
    <source>
        <dbReference type="EMBL" id="TFE31656.1"/>
    </source>
</evidence>
<comment type="caution">
    <text evidence="1">The sequence shown here is derived from an EMBL/GenBank/DDBJ whole genome shotgun (WGS) entry which is preliminary data.</text>
</comment>
<sequence length="126" mass="13075">MDMQPIQARFATQDQAESAMRKLASLRSDRFRLERVINGFGSSYASDQAGAIQSSDVDGLTASLLAGSAFQSSSGVMASADAVANQWDATTEGSGPVSEFTLSANVPGEAAEQARTVIEQAGGQIV</sequence>
<protein>
    <submittedName>
        <fullName evidence="1">Uncharacterized protein</fullName>
    </submittedName>
</protein>